<dbReference type="InterPro" id="IPR029063">
    <property type="entry name" value="SAM-dependent_MTases_sf"/>
</dbReference>
<gene>
    <name evidence="11" type="ORF">F751_0365</name>
</gene>
<keyword evidence="5" id="KW-0963">Cytoplasm</keyword>
<dbReference type="Pfam" id="PF04072">
    <property type="entry name" value="LCM"/>
    <property type="match status" value="1"/>
</dbReference>
<dbReference type="GO" id="GO:0035925">
    <property type="term" value="F:mRNA 3'-UTR AU-rich region binding"/>
    <property type="evidence" value="ECO:0007669"/>
    <property type="project" value="TreeGrafter"/>
</dbReference>
<dbReference type="GO" id="GO:0034475">
    <property type="term" value="P:U4 snRNA 3'-end processing"/>
    <property type="evidence" value="ECO:0007669"/>
    <property type="project" value="TreeGrafter"/>
</dbReference>
<dbReference type="GO" id="GO:0000467">
    <property type="term" value="P:exonucleolytic trimming to generate mature 3'-end of 5.8S rRNA from tricistronic rRNA transcript (SSU-rRNA, 5.8S rRNA, LSU-rRNA)"/>
    <property type="evidence" value="ECO:0007669"/>
    <property type="project" value="TreeGrafter"/>
</dbReference>
<keyword evidence="7" id="KW-0808">Transferase</keyword>
<dbReference type="eggNOG" id="KOG1612">
    <property type="taxonomic scope" value="Eukaryota"/>
</dbReference>
<reference evidence="11 12" key="1">
    <citation type="journal article" date="2014" name="BMC Genomics">
        <title>Oil accumulation mechanisms of the oleaginous microalga Chlorella protothecoides revealed through its genome, transcriptomes, and proteomes.</title>
        <authorList>
            <person name="Gao C."/>
            <person name="Wang Y."/>
            <person name="Shen Y."/>
            <person name="Yan D."/>
            <person name="He X."/>
            <person name="Dai J."/>
            <person name="Wu Q."/>
        </authorList>
    </citation>
    <scope>NUCLEOTIDE SEQUENCE [LARGE SCALE GENOMIC DNA]</scope>
    <source>
        <strain evidence="11 12">0710</strain>
    </source>
</reference>
<comment type="similarity">
    <text evidence="3">Belongs to the RNase PH family.</text>
</comment>
<dbReference type="PANTHER" id="PTHR11097:SF8">
    <property type="entry name" value="EXOSOME COMPLEX COMPONENT RRP42"/>
    <property type="match status" value="1"/>
</dbReference>
<dbReference type="EMBL" id="KL662085">
    <property type="protein sequence ID" value="KFM23007.1"/>
    <property type="molecule type" value="Genomic_DNA"/>
</dbReference>
<dbReference type="Pfam" id="PF01138">
    <property type="entry name" value="RNase_PH"/>
    <property type="match status" value="1"/>
</dbReference>
<comment type="subcellular location">
    <subcellularLocation>
        <location evidence="1">Cytoplasm</location>
    </subcellularLocation>
    <subcellularLocation>
        <location evidence="2">Nucleus</location>
        <location evidence="2">Nucleolus</location>
    </subcellularLocation>
</comment>
<evidence type="ECO:0000256" key="5">
    <source>
        <dbReference type="ARBA" id="ARBA00022490"/>
    </source>
</evidence>
<keyword evidence="6" id="KW-0489">Methyltransferase</keyword>
<dbReference type="NCBIfam" id="TIGR00027">
    <property type="entry name" value="mthyl_TIGR00027"/>
    <property type="match status" value="1"/>
</dbReference>
<comment type="similarity">
    <text evidence="4">Belongs to the UPF0677 family.</text>
</comment>
<dbReference type="SUPFAM" id="SSF53335">
    <property type="entry name" value="S-adenosyl-L-methionine-dependent methyltransferases"/>
    <property type="match status" value="1"/>
</dbReference>
<dbReference type="RefSeq" id="XP_011395874.1">
    <property type="nucleotide sequence ID" value="XM_011397572.1"/>
</dbReference>
<evidence type="ECO:0000256" key="2">
    <source>
        <dbReference type="ARBA" id="ARBA00004604"/>
    </source>
</evidence>
<evidence type="ECO:0000256" key="8">
    <source>
        <dbReference type="ARBA" id="ARBA00022835"/>
    </source>
</evidence>
<sequence length="578" mass="61304">MASVLVSAGEVEYVRRGFEAGVRGDGRGPLDFRQIEIETGVIGQATGSARVRLGTTDVLAEVGPPAEGAPNQGRISFATEFSPIASPSFQGRGGEELASDLTAMLQRTFFRSPVSGRAGLDLTTLSIVSGKSCWVVYVDVLVLAVGGAVVDTASIAVKAALTATLLPKIEMVAGEDPEDEPDYEIDDDPSVSVPLDTRYVPLTLTVSQVGVTPALDLDLLEEASAAAALSVGVDAEGRVDMLDIAEQRGIALHAAIDAHLTRQRANAWRALEAEEPEPLVYDEFAVALAGPSALASARACAQPFTGTAGPGKPHRARKLCLSNVTARVWWFDEQIRAALSSGTNAPRQVVVLGSGMDTRPWRCSDFPPGLLWFEVDLPAMVSAKDLALDALGAQKGTGPGEGARKHPLHVASWRALTADLSGPDWVQALAACGFDPGQPTLWIVEGLFMYLEPRDGTGLLHTMQGHSAPGSRLVTHNVTQELVDGVQDGSITEYPPYSQDLVRTWHYGFPAPLEPALAELGWRVTTKASRALIARSIFGAGSDEELEGCVEFDARLGCAMDRYSVFVAATVADVKPRT</sequence>
<dbReference type="InterPro" id="IPR007213">
    <property type="entry name" value="Ppm1/Ppm2/Tcmp"/>
</dbReference>
<dbReference type="InterPro" id="IPR020568">
    <property type="entry name" value="Ribosomal_Su5_D2-typ_SF"/>
</dbReference>
<dbReference type="GO" id="GO:0034476">
    <property type="term" value="P:U5 snRNA 3'-end processing"/>
    <property type="evidence" value="ECO:0007669"/>
    <property type="project" value="TreeGrafter"/>
</dbReference>
<dbReference type="PANTHER" id="PTHR11097">
    <property type="entry name" value="EXOSOME COMPLEX EXONUCLEASE RIBOSOMAL RNA PROCESSING PROTEIN"/>
    <property type="match status" value="1"/>
</dbReference>
<dbReference type="Gene3D" id="3.40.50.150">
    <property type="entry name" value="Vaccinia Virus protein VP39"/>
    <property type="match status" value="1"/>
</dbReference>
<keyword evidence="12" id="KW-1185">Reference proteome</keyword>
<dbReference type="GO" id="GO:0071038">
    <property type="term" value="P:TRAMP-dependent tRNA surveillance pathway"/>
    <property type="evidence" value="ECO:0007669"/>
    <property type="project" value="TreeGrafter"/>
</dbReference>
<dbReference type="GO" id="GO:0071035">
    <property type="term" value="P:nuclear polyadenylation-dependent rRNA catabolic process"/>
    <property type="evidence" value="ECO:0007669"/>
    <property type="project" value="TreeGrafter"/>
</dbReference>
<dbReference type="GO" id="GO:0000176">
    <property type="term" value="C:nuclear exosome (RNase complex)"/>
    <property type="evidence" value="ECO:0007669"/>
    <property type="project" value="TreeGrafter"/>
</dbReference>
<accession>A0A087SBA3</accession>
<dbReference type="GeneID" id="23611756"/>
<dbReference type="GO" id="GO:0000177">
    <property type="term" value="C:cytoplasmic exosome (RNase complex)"/>
    <property type="evidence" value="ECO:0007669"/>
    <property type="project" value="TreeGrafter"/>
</dbReference>
<dbReference type="KEGG" id="apro:F751_0365"/>
<dbReference type="Gene3D" id="3.30.230.70">
    <property type="entry name" value="GHMP Kinase, N-terminal domain"/>
    <property type="match status" value="1"/>
</dbReference>
<dbReference type="Proteomes" id="UP000028924">
    <property type="component" value="Unassembled WGS sequence"/>
</dbReference>
<organism evidence="11 12">
    <name type="scientific">Auxenochlorella protothecoides</name>
    <name type="common">Green microalga</name>
    <name type="synonym">Chlorella protothecoides</name>
    <dbReference type="NCBI Taxonomy" id="3075"/>
    <lineage>
        <taxon>Eukaryota</taxon>
        <taxon>Viridiplantae</taxon>
        <taxon>Chlorophyta</taxon>
        <taxon>core chlorophytes</taxon>
        <taxon>Trebouxiophyceae</taxon>
        <taxon>Chlorellales</taxon>
        <taxon>Chlorellaceae</taxon>
        <taxon>Auxenochlorella</taxon>
    </lineage>
</organism>
<name>A0A087SBA3_AUXPR</name>
<dbReference type="OrthoDB" id="272245at2759"/>
<proteinExistence type="inferred from homology"/>
<dbReference type="GO" id="GO:0005730">
    <property type="term" value="C:nucleolus"/>
    <property type="evidence" value="ECO:0007669"/>
    <property type="project" value="UniProtKB-SubCell"/>
</dbReference>
<keyword evidence="8" id="KW-0271">Exosome</keyword>
<dbReference type="InterPro" id="IPR011610">
    <property type="entry name" value="SAM_mthyl_Trfase_ML2640-like"/>
</dbReference>
<evidence type="ECO:0000256" key="1">
    <source>
        <dbReference type="ARBA" id="ARBA00004496"/>
    </source>
</evidence>
<dbReference type="InterPro" id="IPR027408">
    <property type="entry name" value="PNPase/RNase_PH_dom_sf"/>
</dbReference>
<dbReference type="STRING" id="3075.A0A087SBA3"/>
<protein>
    <recommendedName>
        <fullName evidence="9">Ribosomal RNA-processing protein 42</fullName>
    </recommendedName>
</protein>
<dbReference type="GO" id="GO:0034473">
    <property type="term" value="P:U1 snRNA 3'-end processing"/>
    <property type="evidence" value="ECO:0007669"/>
    <property type="project" value="TreeGrafter"/>
</dbReference>
<evidence type="ECO:0000256" key="9">
    <source>
        <dbReference type="ARBA" id="ARBA00042523"/>
    </source>
</evidence>
<dbReference type="CDD" id="cd11367">
    <property type="entry name" value="RNase_PH_RRP42"/>
    <property type="match status" value="1"/>
</dbReference>
<dbReference type="GO" id="GO:0071028">
    <property type="term" value="P:nuclear mRNA surveillance"/>
    <property type="evidence" value="ECO:0007669"/>
    <property type="project" value="TreeGrafter"/>
</dbReference>
<evidence type="ECO:0000256" key="4">
    <source>
        <dbReference type="ARBA" id="ARBA00008138"/>
    </source>
</evidence>
<dbReference type="InterPro" id="IPR001247">
    <property type="entry name" value="ExoRNase_PH_dom1"/>
</dbReference>
<evidence type="ECO:0000313" key="11">
    <source>
        <dbReference type="EMBL" id="KFM23007.1"/>
    </source>
</evidence>
<evidence type="ECO:0000256" key="7">
    <source>
        <dbReference type="ARBA" id="ARBA00022679"/>
    </source>
</evidence>
<dbReference type="AlphaFoldDB" id="A0A087SBA3"/>
<dbReference type="SUPFAM" id="SSF54211">
    <property type="entry name" value="Ribosomal protein S5 domain 2-like"/>
    <property type="match status" value="1"/>
</dbReference>
<evidence type="ECO:0000256" key="3">
    <source>
        <dbReference type="ARBA" id="ARBA00006678"/>
    </source>
</evidence>
<evidence type="ECO:0000256" key="6">
    <source>
        <dbReference type="ARBA" id="ARBA00022603"/>
    </source>
</evidence>
<dbReference type="GO" id="GO:0032259">
    <property type="term" value="P:methylation"/>
    <property type="evidence" value="ECO:0007669"/>
    <property type="project" value="UniProtKB-KW"/>
</dbReference>
<evidence type="ECO:0000313" key="12">
    <source>
        <dbReference type="Proteomes" id="UP000028924"/>
    </source>
</evidence>
<evidence type="ECO:0000259" key="10">
    <source>
        <dbReference type="Pfam" id="PF01138"/>
    </source>
</evidence>
<feature type="domain" description="Exoribonuclease phosphorolytic" evidence="10">
    <location>
        <begin position="31"/>
        <end position="166"/>
    </location>
</feature>
<dbReference type="GO" id="GO:0008168">
    <property type="term" value="F:methyltransferase activity"/>
    <property type="evidence" value="ECO:0007669"/>
    <property type="project" value="UniProtKB-KW"/>
</dbReference>
<dbReference type="InterPro" id="IPR050590">
    <property type="entry name" value="Exosome_comp_Rrp42_subfam"/>
</dbReference>
<dbReference type="GO" id="GO:0016075">
    <property type="term" value="P:rRNA catabolic process"/>
    <property type="evidence" value="ECO:0007669"/>
    <property type="project" value="TreeGrafter"/>
</dbReference>